<evidence type="ECO:0000256" key="2">
    <source>
        <dbReference type="ARBA" id="ARBA00008834"/>
    </source>
</evidence>
<accession>A0A6A3D4L8</accession>
<name>A0A6A3D4L8_HIBSY</name>
<dbReference type="Gene3D" id="2.160.20.10">
    <property type="entry name" value="Single-stranded right-handed beta-helix, Pectin lyase-like"/>
    <property type="match status" value="2"/>
</dbReference>
<reference evidence="14" key="1">
    <citation type="submission" date="2019-09" db="EMBL/GenBank/DDBJ databases">
        <title>Draft genome information of white flower Hibiscus syriacus.</title>
        <authorList>
            <person name="Kim Y.-M."/>
        </authorList>
    </citation>
    <scope>NUCLEOTIDE SEQUENCE [LARGE SCALE GENOMIC DNA]</scope>
    <source>
        <strain evidence="14">YM2019G1</strain>
    </source>
</reference>
<evidence type="ECO:0000256" key="5">
    <source>
        <dbReference type="ARBA" id="ARBA00022801"/>
    </source>
</evidence>
<dbReference type="SUPFAM" id="SSF51126">
    <property type="entry name" value="Pectin lyase-like"/>
    <property type="match status" value="1"/>
</dbReference>
<dbReference type="AlphaFoldDB" id="A0A6A3D4L8"/>
<dbReference type="GO" id="GO:0071555">
    <property type="term" value="P:cell wall organization"/>
    <property type="evidence" value="ECO:0007669"/>
    <property type="project" value="UniProtKB-KW"/>
</dbReference>
<dbReference type="Proteomes" id="UP000436088">
    <property type="component" value="Unassembled WGS sequence"/>
</dbReference>
<keyword evidence="4" id="KW-0964">Secreted</keyword>
<sequence>MNLTRPFCEMIVILFVMLDINTTSATKNYNVLDFGAKPNGKTDSTKAFLMAWQAACGSTESTMVYVPKGRYLLGSMDFRGLCKSPHITFRIDGTLWPLLIIEYSANMPIGSASEESMEFPSLGVHLMPKDHLSGLANIPTPTVLQEPRIHRLKSINSQMFHIVINGCEKVYVQGVKIRAAGNSPNTDGIHVQSSNNVNIIKCSIKTGDDCISIGPGAKNLWIERVICGPGHGISIGSLGKDLKEEGVQNVTVKKTIFLGTQNGLRIKSWARPSNGFVRRVRFIGSLMVQVQNPIIIDQSYCPHNLNCPNQISGVKVDDITYEGNTANTSDDGDALCCESSTTMKGGSVYSCNDHALEIVGMGTIKLKISDSTMLWHQKLGHMSEQGMKVLVEQKLLLGLTKERMHQKTVHNGEHSSIKWSDRANEHNLIRKNKSNVEGCKPRKSFWAEAVNTAYYLVNRAPSTAIELKTPMDMWTGNANFLGYADGVKGYRLWDPTARKVIISKDVIFVEDRLKRKEEDDSIEKSETTQIHVEKELNKEIILKKNQHMMNKNQRVLKLQQLVNQIIEIVTIKFRGFVQDWWSKCMLKNKRFGDNDFVILLLYVDDMLVAGPNKDHIEELKSVVATSSTEAEYVVATQASKEAIWLKMLLEELGHNQEYASLFYDSQSTLHLARNPEFHSRKKHIRVQYHFIREKVEEWMVDMQKIHTKDNITDFMMKTINADKFTWCRSSCGLSET</sequence>
<dbReference type="Pfam" id="PF12708">
    <property type="entry name" value="Pect-lyase_RHGA_epim"/>
    <property type="match status" value="1"/>
</dbReference>
<dbReference type="PROSITE" id="PS00502">
    <property type="entry name" value="POLYGALACTURONASE"/>
    <property type="match status" value="1"/>
</dbReference>
<feature type="active site" evidence="8">
    <location>
        <position position="231"/>
    </location>
</feature>
<evidence type="ECO:0000256" key="1">
    <source>
        <dbReference type="ARBA" id="ARBA00004191"/>
    </source>
</evidence>
<dbReference type="InterPro" id="IPR024535">
    <property type="entry name" value="RHGA/B-epi-like_pectate_lyase"/>
</dbReference>
<dbReference type="Pfam" id="PF25597">
    <property type="entry name" value="SH3_retrovirus"/>
    <property type="match status" value="1"/>
</dbReference>
<feature type="domain" description="GAG-pre-integrase" evidence="12">
    <location>
        <begin position="368"/>
        <end position="403"/>
    </location>
</feature>
<dbReference type="SMART" id="SM00710">
    <property type="entry name" value="PbH1"/>
    <property type="match status" value="5"/>
</dbReference>
<evidence type="ECO:0000256" key="3">
    <source>
        <dbReference type="ARBA" id="ARBA00022512"/>
    </source>
</evidence>
<dbReference type="InterPro" id="IPR006626">
    <property type="entry name" value="PbH1"/>
</dbReference>
<evidence type="ECO:0000256" key="4">
    <source>
        <dbReference type="ARBA" id="ARBA00022525"/>
    </source>
</evidence>
<dbReference type="Pfam" id="PF00295">
    <property type="entry name" value="Glyco_hydro_28"/>
    <property type="match status" value="1"/>
</dbReference>
<dbReference type="Pfam" id="PF13976">
    <property type="entry name" value="gag_pre-integrs"/>
    <property type="match status" value="1"/>
</dbReference>
<comment type="similarity">
    <text evidence="2 9">Belongs to the glycosyl hydrolase 28 family.</text>
</comment>
<feature type="domain" description="Retroviral polymerase SH3-like" evidence="13">
    <location>
        <begin position="480"/>
        <end position="519"/>
    </location>
</feature>
<dbReference type="InterPro" id="IPR000743">
    <property type="entry name" value="Glyco_hydro_28"/>
</dbReference>
<evidence type="ECO:0000256" key="8">
    <source>
        <dbReference type="PROSITE-ProRule" id="PRU10052"/>
    </source>
</evidence>
<comment type="caution">
    <text evidence="14">The sequence shown here is derived from an EMBL/GenBank/DDBJ whole genome shotgun (WGS) entry which is preliminary data.</text>
</comment>
<keyword evidence="15" id="KW-1185">Reference proteome</keyword>
<dbReference type="GO" id="GO:0004650">
    <property type="term" value="F:polygalacturonase activity"/>
    <property type="evidence" value="ECO:0007669"/>
    <property type="project" value="InterPro"/>
</dbReference>
<dbReference type="CDD" id="cd09272">
    <property type="entry name" value="RNase_HI_RT_Ty1"/>
    <property type="match status" value="1"/>
</dbReference>
<feature type="chain" id="PRO_5025637478" evidence="10">
    <location>
        <begin position="26"/>
        <end position="736"/>
    </location>
</feature>
<dbReference type="PANTHER" id="PTHR31375">
    <property type="match status" value="1"/>
</dbReference>
<feature type="signal peptide" evidence="10">
    <location>
        <begin position="1"/>
        <end position="25"/>
    </location>
</feature>
<evidence type="ECO:0000259" key="11">
    <source>
        <dbReference type="Pfam" id="PF12708"/>
    </source>
</evidence>
<evidence type="ECO:0000256" key="6">
    <source>
        <dbReference type="ARBA" id="ARBA00023295"/>
    </source>
</evidence>
<comment type="subcellular location">
    <subcellularLocation>
        <location evidence="1">Secreted</location>
        <location evidence="1">Cell wall</location>
    </subcellularLocation>
</comment>
<dbReference type="InterPro" id="IPR025724">
    <property type="entry name" value="GAG-pre-integrase_dom"/>
</dbReference>
<evidence type="ECO:0000259" key="12">
    <source>
        <dbReference type="Pfam" id="PF13976"/>
    </source>
</evidence>
<dbReference type="InterPro" id="IPR057670">
    <property type="entry name" value="SH3_retrovirus"/>
</dbReference>
<evidence type="ECO:0000256" key="7">
    <source>
        <dbReference type="ARBA" id="ARBA00023316"/>
    </source>
</evidence>
<keyword evidence="10" id="KW-0732">Signal</keyword>
<keyword evidence="7" id="KW-0961">Cell wall biogenesis/degradation</keyword>
<evidence type="ECO:0000256" key="10">
    <source>
        <dbReference type="SAM" id="SignalP"/>
    </source>
</evidence>
<feature type="domain" description="Rhamnogalacturonase A/B/Epimerase-like pectate lyase" evidence="11">
    <location>
        <begin position="30"/>
        <end position="74"/>
    </location>
</feature>
<dbReference type="InterPro" id="IPR011050">
    <property type="entry name" value="Pectin_lyase_fold/virulence"/>
</dbReference>
<proteinExistence type="inferred from homology"/>
<dbReference type="InterPro" id="IPR012334">
    <property type="entry name" value="Pectin_lyas_fold"/>
</dbReference>
<evidence type="ECO:0000259" key="13">
    <source>
        <dbReference type="Pfam" id="PF25597"/>
    </source>
</evidence>
<keyword evidence="3" id="KW-0134">Cell wall</keyword>
<dbReference type="EMBL" id="VEPZ02000072">
    <property type="protein sequence ID" value="KAE8734301.1"/>
    <property type="molecule type" value="Genomic_DNA"/>
</dbReference>
<evidence type="ECO:0000256" key="9">
    <source>
        <dbReference type="RuleBase" id="RU361169"/>
    </source>
</evidence>
<dbReference type="GO" id="GO:0005975">
    <property type="term" value="P:carbohydrate metabolic process"/>
    <property type="evidence" value="ECO:0007669"/>
    <property type="project" value="InterPro"/>
</dbReference>
<keyword evidence="6 9" id="KW-0326">Glycosidase</keyword>
<organism evidence="14 15">
    <name type="scientific">Hibiscus syriacus</name>
    <name type="common">Rose of Sharon</name>
    <dbReference type="NCBI Taxonomy" id="106335"/>
    <lineage>
        <taxon>Eukaryota</taxon>
        <taxon>Viridiplantae</taxon>
        <taxon>Streptophyta</taxon>
        <taxon>Embryophyta</taxon>
        <taxon>Tracheophyta</taxon>
        <taxon>Spermatophyta</taxon>
        <taxon>Magnoliopsida</taxon>
        <taxon>eudicotyledons</taxon>
        <taxon>Gunneridae</taxon>
        <taxon>Pentapetalae</taxon>
        <taxon>rosids</taxon>
        <taxon>malvids</taxon>
        <taxon>Malvales</taxon>
        <taxon>Malvaceae</taxon>
        <taxon>Malvoideae</taxon>
        <taxon>Hibiscus</taxon>
    </lineage>
</organism>
<protein>
    <submittedName>
        <fullName evidence="14">Allyl alcohol dehydrogenase family protein</fullName>
    </submittedName>
</protein>
<evidence type="ECO:0000313" key="15">
    <source>
        <dbReference type="Proteomes" id="UP000436088"/>
    </source>
</evidence>
<gene>
    <name evidence="14" type="ORF">F3Y22_tig00000773pilonHSYRG00095</name>
</gene>
<keyword evidence="5 9" id="KW-0378">Hydrolase</keyword>
<evidence type="ECO:0000313" key="14">
    <source>
        <dbReference type="EMBL" id="KAE8734301.1"/>
    </source>
</evidence>